<evidence type="ECO:0000313" key="4">
    <source>
        <dbReference type="Proteomes" id="UP000295511"/>
    </source>
</evidence>
<organism evidence="3 4">
    <name type="scientific">Arthrobacter terricola</name>
    <dbReference type="NCBI Taxonomy" id="2547396"/>
    <lineage>
        <taxon>Bacteria</taxon>
        <taxon>Bacillati</taxon>
        <taxon>Actinomycetota</taxon>
        <taxon>Actinomycetes</taxon>
        <taxon>Micrococcales</taxon>
        <taxon>Micrococcaceae</taxon>
        <taxon>Arthrobacter</taxon>
    </lineage>
</organism>
<dbReference type="InterPro" id="IPR036388">
    <property type="entry name" value="WH-like_DNA-bd_sf"/>
</dbReference>
<dbReference type="EMBL" id="SMRU01000015">
    <property type="protein sequence ID" value="TDF94657.1"/>
    <property type="molecule type" value="Genomic_DNA"/>
</dbReference>
<dbReference type="SUPFAM" id="SSF46785">
    <property type="entry name" value="Winged helix' DNA-binding domain"/>
    <property type="match status" value="1"/>
</dbReference>
<evidence type="ECO:0000313" key="3">
    <source>
        <dbReference type="EMBL" id="TDF94657.1"/>
    </source>
</evidence>
<dbReference type="InterPro" id="IPR036390">
    <property type="entry name" value="WH_DNA-bd_sf"/>
</dbReference>
<dbReference type="AlphaFoldDB" id="A0A4R5KJM4"/>
<dbReference type="GO" id="GO:0006950">
    <property type="term" value="P:response to stress"/>
    <property type="evidence" value="ECO:0007669"/>
    <property type="project" value="TreeGrafter"/>
</dbReference>
<protein>
    <submittedName>
        <fullName evidence="3">MarR family transcriptional regulator</fullName>
    </submittedName>
</protein>
<feature type="region of interest" description="Disordered" evidence="1">
    <location>
        <begin position="150"/>
        <end position="172"/>
    </location>
</feature>
<dbReference type="Proteomes" id="UP000295511">
    <property type="component" value="Unassembled WGS sequence"/>
</dbReference>
<evidence type="ECO:0000259" key="2">
    <source>
        <dbReference type="PROSITE" id="PS50995"/>
    </source>
</evidence>
<dbReference type="InterPro" id="IPR039422">
    <property type="entry name" value="MarR/SlyA-like"/>
</dbReference>
<dbReference type="PRINTS" id="PR00598">
    <property type="entry name" value="HTHMARR"/>
</dbReference>
<feature type="domain" description="HTH marR-type" evidence="2">
    <location>
        <begin position="6"/>
        <end position="142"/>
    </location>
</feature>
<evidence type="ECO:0000256" key="1">
    <source>
        <dbReference type="SAM" id="MobiDB-lite"/>
    </source>
</evidence>
<dbReference type="PANTHER" id="PTHR33164:SF106">
    <property type="entry name" value="TRANSCRIPTIONAL REGULATORY PROTEIN"/>
    <property type="match status" value="1"/>
</dbReference>
<comment type="caution">
    <text evidence="3">The sequence shown here is derived from an EMBL/GenBank/DDBJ whole genome shotgun (WGS) entry which is preliminary data.</text>
</comment>
<gene>
    <name evidence="3" type="ORF">E1809_13480</name>
</gene>
<keyword evidence="4" id="KW-1185">Reference proteome</keyword>
<name>A0A4R5KJM4_9MICC</name>
<proteinExistence type="predicted"/>
<dbReference type="SMART" id="SM00347">
    <property type="entry name" value="HTH_MARR"/>
    <property type="match status" value="1"/>
</dbReference>
<reference evidence="3 4" key="1">
    <citation type="submission" date="2019-03" db="EMBL/GenBank/DDBJ databases">
        <title>Whole genome sequence of Arthrobacter sp JH1-1.</title>
        <authorList>
            <person name="Trinh H.N."/>
        </authorList>
    </citation>
    <scope>NUCLEOTIDE SEQUENCE [LARGE SCALE GENOMIC DNA]</scope>
    <source>
        <strain evidence="3 4">JH1-1</strain>
    </source>
</reference>
<dbReference type="Pfam" id="PF01047">
    <property type="entry name" value="MarR"/>
    <property type="match status" value="1"/>
</dbReference>
<sequence length="172" mass="18676">MPPQGAPELLRLLQQFTVATDRYVDAVSDRTELHRTDLNALAVMAAAEREGQTVTPSSLRHALNLSSPATTALVDRLDRAGHVTRSRSNSDRRQVHLEMTDTARSTGASMFLPLAQAISPLIARLSPAELQTVTTFMRQAILATEQAGQQASDLQANGVIPEAPVTDRPLRE</sequence>
<accession>A0A4R5KJM4</accession>
<dbReference type="GO" id="GO:0003700">
    <property type="term" value="F:DNA-binding transcription factor activity"/>
    <property type="evidence" value="ECO:0007669"/>
    <property type="project" value="InterPro"/>
</dbReference>
<dbReference type="PANTHER" id="PTHR33164">
    <property type="entry name" value="TRANSCRIPTIONAL REGULATOR, MARR FAMILY"/>
    <property type="match status" value="1"/>
</dbReference>
<dbReference type="OrthoDB" id="162531at2"/>
<dbReference type="Gene3D" id="1.10.10.10">
    <property type="entry name" value="Winged helix-like DNA-binding domain superfamily/Winged helix DNA-binding domain"/>
    <property type="match status" value="1"/>
</dbReference>
<dbReference type="InterPro" id="IPR000835">
    <property type="entry name" value="HTH_MarR-typ"/>
</dbReference>
<dbReference type="PROSITE" id="PS50995">
    <property type="entry name" value="HTH_MARR_2"/>
    <property type="match status" value="1"/>
</dbReference>